<gene>
    <name evidence="2" type="primary">LOC142173510</name>
</gene>
<evidence type="ECO:0000313" key="1">
    <source>
        <dbReference type="Proteomes" id="UP000790787"/>
    </source>
</evidence>
<evidence type="ECO:0000313" key="2">
    <source>
        <dbReference type="RefSeq" id="XP_075095216.1"/>
    </source>
</evidence>
<organism evidence="1 2">
    <name type="scientific">Nicotiana tabacum</name>
    <name type="common">Common tobacco</name>
    <dbReference type="NCBI Taxonomy" id="4097"/>
    <lineage>
        <taxon>Eukaryota</taxon>
        <taxon>Viridiplantae</taxon>
        <taxon>Streptophyta</taxon>
        <taxon>Embryophyta</taxon>
        <taxon>Tracheophyta</taxon>
        <taxon>Spermatophyta</taxon>
        <taxon>Magnoliopsida</taxon>
        <taxon>eudicotyledons</taxon>
        <taxon>Gunneridae</taxon>
        <taxon>Pentapetalae</taxon>
        <taxon>asterids</taxon>
        <taxon>lamiids</taxon>
        <taxon>Solanales</taxon>
        <taxon>Solanaceae</taxon>
        <taxon>Nicotianoideae</taxon>
        <taxon>Nicotianeae</taxon>
        <taxon>Nicotiana</taxon>
    </lineage>
</organism>
<accession>A0AC58TDB1</accession>
<dbReference type="Proteomes" id="UP000790787">
    <property type="component" value="Chromosome 19"/>
</dbReference>
<protein>
    <submittedName>
        <fullName evidence="2">Uncharacterized protein LOC142173510</fullName>
    </submittedName>
</protein>
<name>A0AC58TDB1_TOBAC</name>
<dbReference type="RefSeq" id="XP_075095216.1">
    <property type="nucleotide sequence ID" value="XM_075239115.1"/>
</dbReference>
<reference evidence="1" key="1">
    <citation type="journal article" date="2014" name="Nat. Commun.">
        <title>The tobacco genome sequence and its comparison with those of tomato and potato.</title>
        <authorList>
            <person name="Sierro N."/>
            <person name="Battey J.N."/>
            <person name="Ouadi S."/>
            <person name="Bakaher N."/>
            <person name="Bovet L."/>
            <person name="Willig A."/>
            <person name="Goepfert S."/>
            <person name="Peitsch M.C."/>
            <person name="Ivanov N.V."/>
        </authorList>
    </citation>
    <scope>NUCLEOTIDE SEQUENCE [LARGE SCALE GENOMIC DNA]</scope>
</reference>
<proteinExistence type="predicted"/>
<reference evidence="2" key="2">
    <citation type="submission" date="2025-08" db="UniProtKB">
        <authorList>
            <consortium name="RefSeq"/>
        </authorList>
    </citation>
    <scope>IDENTIFICATION</scope>
    <source>
        <tissue evidence="2">Leaf</tissue>
    </source>
</reference>
<sequence length="172" mass="20062">MNEVIEEANKNIKRILQKIVYNHRQWHKKLSFALLGYQNTMRTSARAASYMLVYGTEAVILAEVEIPSLRVIEDAKLDDAEWIWVRQEKLMLINEKRMDVVCHTQLYQNRMASAFNKRVKPRQFIPGQLVSWSQTADAEKTHCTEQTEQISQRGTPSKQQTKLQCYEGHGTH</sequence>
<keyword evidence="1" id="KW-1185">Reference proteome</keyword>